<name>A0A8X6RCK7_TRICX</name>
<gene>
    <name evidence="1" type="primary">g.7235</name>
    <name evidence="1" type="ORF">TNCV_3710961</name>
</gene>
<dbReference type="EMBL" id="BMAU01021076">
    <property type="protein sequence ID" value="GFX89664.1"/>
    <property type="molecule type" value="Genomic_DNA"/>
</dbReference>
<reference evidence="1" key="1">
    <citation type="submission" date="2020-08" db="EMBL/GenBank/DDBJ databases">
        <title>Multicomponent nature underlies the extraordinary mechanical properties of spider dragline silk.</title>
        <authorList>
            <person name="Kono N."/>
            <person name="Nakamura H."/>
            <person name="Mori M."/>
            <person name="Yoshida Y."/>
            <person name="Ohtoshi R."/>
            <person name="Malay A.D."/>
            <person name="Moran D.A.P."/>
            <person name="Tomita M."/>
            <person name="Numata K."/>
            <person name="Arakawa K."/>
        </authorList>
    </citation>
    <scope>NUCLEOTIDE SEQUENCE</scope>
</reference>
<organism evidence="1 2">
    <name type="scientific">Trichonephila clavipes</name>
    <name type="common">Golden silk orbweaver</name>
    <name type="synonym">Nephila clavipes</name>
    <dbReference type="NCBI Taxonomy" id="2585209"/>
    <lineage>
        <taxon>Eukaryota</taxon>
        <taxon>Metazoa</taxon>
        <taxon>Ecdysozoa</taxon>
        <taxon>Arthropoda</taxon>
        <taxon>Chelicerata</taxon>
        <taxon>Arachnida</taxon>
        <taxon>Araneae</taxon>
        <taxon>Araneomorphae</taxon>
        <taxon>Entelegynae</taxon>
        <taxon>Araneoidea</taxon>
        <taxon>Nephilidae</taxon>
        <taxon>Trichonephila</taxon>
    </lineage>
</organism>
<evidence type="ECO:0000313" key="1">
    <source>
        <dbReference type="EMBL" id="GFX89664.1"/>
    </source>
</evidence>
<comment type="caution">
    <text evidence="1">The sequence shown here is derived from an EMBL/GenBank/DDBJ whole genome shotgun (WGS) entry which is preliminary data.</text>
</comment>
<protein>
    <submittedName>
        <fullName evidence="1">Dimer_Tnp_hAT domain-containing protein</fullName>
    </submittedName>
</protein>
<sequence>MKLEIRRSARADVLRSQVTSRNEIKNGLEDLIEDNTQTPDTRVTAEGFRIALESFQTTLLMLIWDEILKKMDKTSEILKRKDVHLLCANKKLQTLYLFLSVKRSNFDDYEAKALQLANVPESNYGKNKKKEFSFTGEKRPIFLENISKREILNCGVFLTKYLQYFRTMKQKKRLIRSYERKFEILRNLHEKE</sequence>
<evidence type="ECO:0000313" key="2">
    <source>
        <dbReference type="Proteomes" id="UP000887159"/>
    </source>
</evidence>
<dbReference type="Proteomes" id="UP000887159">
    <property type="component" value="Unassembled WGS sequence"/>
</dbReference>
<dbReference type="AlphaFoldDB" id="A0A8X6RCK7"/>
<keyword evidence="2" id="KW-1185">Reference proteome</keyword>
<proteinExistence type="predicted"/>
<accession>A0A8X6RCK7</accession>